<dbReference type="OrthoDB" id="9804921at2"/>
<keyword evidence="13" id="KW-1185">Reference proteome</keyword>
<keyword evidence="7 10" id="KW-0342">GTP-binding</keyword>
<dbReference type="Pfam" id="PF01926">
    <property type="entry name" value="MMR_HSR1"/>
    <property type="match status" value="1"/>
</dbReference>
<dbReference type="GO" id="GO:0046872">
    <property type="term" value="F:metal ion binding"/>
    <property type="evidence" value="ECO:0007669"/>
    <property type="project" value="UniProtKB-KW"/>
</dbReference>
<evidence type="ECO:0000313" key="12">
    <source>
        <dbReference type="EMBL" id="SDF86541.1"/>
    </source>
</evidence>
<keyword evidence="4" id="KW-0479">Metal-binding</keyword>
<evidence type="ECO:0000256" key="8">
    <source>
        <dbReference type="ARBA" id="ARBA00023210"/>
    </source>
</evidence>
<dbReference type="GO" id="GO:0000917">
    <property type="term" value="P:division septum assembly"/>
    <property type="evidence" value="ECO:0007669"/>
    <property type="project" value="UniProtKB-KW"/>
</dbReference>
<dbReference type="InterPro" id="IPR006073">
    <property type="entry name" value="GTP-bd"/>
</dbReference>
<keyword evidence="8 10" id="KW-0717">Septation</keyword>
<reference evidence="12 13" key="1">
    <citation type="submission" date="2016-10" db="EMBL/GenBank/DDBJ databases">
        <authorList>
            <person name="de Groot N.N."/>
        </authorList>
    </citation>
    <scope>NUCLEOTIDE SEQUENCE [LARGE SCALE GENOMIC DNA]</scope>
    <source>
        <strain evidence="12 13">ATCC BAA-466</strain>
    </source>
</reference>
<dbReference type="InterPro" id="IPR027417">
    <property type="entry name" value="P-loop_NTPase"/>
</dbReference>
<organism evidence="12 13">
    <name type="scientific">Facklamia miroungae</name>
    <dbReference type="NCBI Taxonomy" id="120956"/>
    <lineage>
        <taxon>Bacteria</taxon>
        <taxon>Bacillati</taxon>
        <taxon>Bacillota</taxon>
        <taxon>Bacilli</taxon>
        <taxon>Lactobacillales</taxon>
        <taxon>Aerococcaceae</taxon>
        <taxon>Facklamia</taxon>
    </lineage>
</organism>
<dbReference type="NCBIfam" id="TIGR03598">
    <property type="entry name" value="GTPase_YsxC"/>
    <property type="match status" value="1"/>
</dbReference>
<dbReference type="EMBL" id="FNCK01000001">
    <property type="protein sequence ID" value="SDF86541.1"/>
    <property type="molecule type" value="Genomic_DNA"/>
</dbReference>
<evidence type="ECO:0000256" key="1">
    <source>
        <dbReference type="ARBA" id="ARBA00001946"/>
    </source>
</evidence>
<keyword evidence="9 10" id="KW-0131">Cell cycle</keyword>
<comment type="function">
    <text evidence="10">Necessary for normal cell division and for the maintenance of normal septation.</text>
</comment>
<proteinExistence type="inferred from homology"/>
<dbReference type="InterPro" id="IPR005225">
    <property type="entry name" value="Small_GTP-bd"/>
</dbReference>
<accession>A0A1G7PJY0</accession>
<dbReference type="STRING" id="120956.SAMN05421791_101282"/>
<dbReference type="Proteomes" id="UP000199708">
    <property type="component" value="Unassembled WGS sequence"/>
</dbReference>
<keyword evidence="5 10" id="KW-0547">Nucleotide-binding</keyword>
<sequence>MHIKEAKFIISAVQVAQSPQDAVPEIALAGRSNVGKSSFINKLLQRNKLARTSGQPGKTQTLNFYSVNDDAFRLVDVPGYGYARVSKVSRNNWAKMNLSFLQNRTNLRLLILLMDIRHEPTKLDQEMYQFAESLDIPFAICLTKADKIKKSQLNKHLSLYKKSLNLPTTDALFTFSAVTGEGREEMLEMIETVLEAE</sequence>
<name>A0A1G7PJY0_9LACT</name>
<comment type="similarity">
    <text evidence="2 10">Belongs to the TRAFAC class TrmE-Era-EngA-EngB-Septin-like GTPase superfamily. EngB GTPase family.</text>
</comment>
<dbReference type="NCBIfam" id="TIGR00231">
    <property type="entry name" value="small_GTP"/>
    <property type="match status" value="1"/>
</dbReference>
<evidence type="ECO:0000256" key="5">
    <source>
        <dbReference type="ARBA" id="ARBA00022741"/>
    </source>
</evidence>
<comment type="cofactor">
    <cofactor evidence="1">
        <name>Mg(2+)</name>
        <dbReference type="ChEBI" id="CHEBI:18420"/>
    </cofactor>
</comment>
<evidence type="ECO:0000256" key="9">
    <source>
        <dbReference type="ARBA" id="ARBA00023306"/>
    </source>
</evidence>
<keyword evidence="3 10" id="KW-0132">Cell division</keyword>
<protein>
    <recommendedName>
        <fullName evidence="10">Probable GTP-binding protein EngB</fullName>
    </recommendedName>
</protein>
<dbReference type="PANTHER" id="PTHR11649:SF13">
    <property type="entry name" value="ENGB-TYPE G DOMAIN-CONTAINING PROTEIN"/>
    <property type="match status" value="1"/>
</dbReference>
<dbReference type="GO" id="GO:0005829">
    <property type="term" value="C:cytosol"/>
    <property type="evidence" value="ECO:0007669"/>
    <property type="project" value="TreeGrafter"/>
</dbReference>
<dbReference type="InterPro" id="IPR019987">
    <property type="entry name" value="GTP-bd_ribosome_bio_YsxC"/>
</dbReference>
<dbReference type="PANTHER" id="PTHR11649">
    <property type="entry name" value="MSS1/TRME-RELATED GTP-BINDING PROTEIN"/>
    <property type="match status" value="1"/>
</dbReference>
<evidence type="ECO:0000256" key="6">
    <source>
        <dbReference type="ARBA" id="ARBA00022842"/>
    </source>
</evidence>
<dbReference type="PROSITE" id="PS51706">
    <property type="entry name" value="G_ENGB"/>
    <property type="match status" value="1"/>
</dbReference>
<dbReference type="InterPro" id="IPR030393">
    <property type="entry name" value="G_ENGB_dom"/>
</dbReference>
<dbReference type="FunFam" id="3.40.50.300:FF:000098">
    <property type="entry name" value="Probable GTP-binding protein EngB"/>
    <property type="match status" value="1"/>
</dbReference>
<dbReference type="CDD" id="cd01876">
    <property type="entry name" value="YihA_EngB"/>
    <property type="match status" value="1"/>
</dbReference>
<dbReference type="SUPFAM" id="SSF52540">
    <property type="entry name" value="P-loop containing nucleoside triphosphate hydrolases"/>
    <property type="match status" value="1"/>
</dbReference>
<gene>
    <name evidence="10" type="primary">engB</name>
    <name evidence="12" type="ORF">SAMN05421791_101282</name>
</gene>
<dbReference type="AlphaFoldDB" id="A0A1G7PJY0"/>
<dbReference type="HAMAP" id="MF_00321">
    <property type="entry name" value="GTPase_EngB"/>
    <property type="match status" value="1"/>
</dbReference>
<evidence type="ECO:0000256" key="2">
    <source>
        <dbReference type="ARBA" id="ARBA00009638"/>
    </source>
</evidence>
<dbReference type="GO" id="GO:0005525">
    <property type="term" value="F:GTP binding"/>
    <property type="evidence" value="ECO:0007669"/>
    <property type="project" value="UniProtKB-UniRule"/>
</dbReference>
<evidence type="ECO:0000256" key="7">
    <source>
        <dbReference type="ARBA" id="ARBA00023134"/>
    </source>
</evidence>
<evidence type="ECO:0000256" key="4">
    <source>
        <dbReference type="ARBA" id="ARBA00022723"/>
    </source>
</evidence>
<dbReference type="Gene3D" id="3.40.50.300">
    <property type="entry name" value="P-loop containing nucleotide triphosphate hydrolases"/>
    <property type="match status" value="1"/>
</dbReference>
<keyword evidence="6" id="KW-0460">Magnesium</keyword>
<evidence type="ECO:0000256" key="10">
    <source>
        <dbReference type="HAMAP-Rule" id="MF_00321"/>
    </source>
</evidence>
<evidence type="ECO:0000259" key="11">
    <source>
        <dbReference type="PROSITE" id="PS51706"/>
    </source>
</evidence>
<evidence type="ECO:0000256" key="3">
    <source>
        <dbReference type="ARBA" id="ARBA00022618"/>
    </source>
</evidence>
<evidence type="ECO:0000313" key="13">
    <source>
        <dbReference type="Proteomes" id="UP000199708"/>
    </source>
</evidence>
<feature type="domain" description="EngB-type G" evidence="11">
    <location>
        <begin position="22"/>
        <end position="196"/>
    </location>
</feature>
<dbReference type="RefSeq" id="WP_090288982.1">
    <property type="nucleotide sequence ID" value="NZ_FNCK01000001.1"/>
</dbReference>